<gene>
    <name evidence="1" type="ORF">CFP56_035271</name>
</gene>
<sequence length="69" mass="7881">MKLQRGCGPQQKEKSGRLQRRITLKLLRYWKGNLVTSLTLGEKHLGLWTFLLSPSTAGSMRLRPLENST</sequence>
<evidence type="ECO:0000313" key="1">
    <source>
        <dbReference type="EMBL" id="KAK7823698.1"/>
    </source>
</evidence>
<comment type="caution">
    <text evidence="1">The sequence shown here is derived from an EMBL/GenBank/DDBJ whole genome shotgun (WGS) entry which is preliminary data.</text>
</comment>
<reference evidence="1 2" key="1">
    <citation type="journal article" date="2018" name="Sci. Data">
        <title>The draft genome sequence of cork oak.</title>
        <authorList>
            <person name="Ramos A.M."/>
            <person name="Usie A."/>
            <person name="Barbosa P."/>
            <person name="Barros P.M."/>
            <person name="Capote T."/>
            <person name="Chaves I."/>
            <person name="Simoes F."/>
            <person name="Abreu I."/>
            <person name="Carrasquinho I."/>
            <person name="Faro C."/>
            <person name="Guimaraes J.B."/>
            <person name="Mendonca D."/>
            <person name="Nobrega F."/>
            <person name="Rodrigues L."/>
            <person name="Saibo N.J.M."/>
            <person name="Varela M.C."/>
            <person name="Egas C."/>
            <person name="Matos J."/>
            <person name="Miguel C.M."/>
            <person name="Oliveira M.M."/>
            <person name="Ricardo C.P."/>
            <person name="Goncalves S."/>
        </authorList>
    </citation>
    <scope>NUCLEOTIDE SEQUENCE [LARGE SCALE GENOMIC DNA]</scope>
    <source>
        <strain evidence="2">cv. HL8</strain>
    </source>
</reference>
<evidence type="ECO:0000313" key="2">
    <source>
        <dbReference type="Proteomes" id="UP000237347"/>
    </source>
</evidence>
<dbReference type="AlphaFoldDB" id="A0AAW0JA24"/>
<dbReference type="Proteomes" id="UP000237347">
    <property type="component" value="Unassembled WGS sequence"/>
</dbReference>
<keyword evidence="2" id="KW-1185">Reference proteome</keyword>
<protein>
    <submittedName>
        <fullName evidence="1">Uncharacterized protein</fullName>
    </submittedName>
</protein>
<accession>A0AAW0JA24</accession>
<proteinExistence type="predicted"/>
<name>A0AAW0JA24_QUESU</name>
<organism evidence="1 2">
    <name type="scientific">Quercus suber</name>
    <name type="common">Cork oak</name>
    <dbReference type="NCBI Taxonomy" id="58331"/>
    <lineage>
        <taxon>Eukaryota</taxon>
        <taxon>Viridiplantae</taxon>
        <taxon>Streptophyta</taxon>
        <taxon>Embryophyta</taxon>
        <taxon>Tracheophyta</taxon>
        <taxon>Spermatophyta</taxon>
        <taxon>Magnoliopsida</taxon>
        <taxon>eudicotyledons</taxon>
        <taxon>Gunneridae</taxon>
        <taxon>Pentapetalae</taxon>
        <taxon>rosids</taxon>
        <taxon>fabids</taxon>
        <taxon>Fagales</taxon>
        <taxon>Fagaceae</taxon>
        <taxon>Quercus</taxon>
    </lineage>
</organism>
<dbReference type="EMBL" id="PKMF04000624">
    <property type="protein sequence ID" value="KAK7823698.1"/>
    <property type="molecule type" value="Genomic_DNA"/>
</dbReference>